<dbReference type="RefSeq" id="WP_002849194.1">
    <property type="nucleotide sequence ID" value="NZ_ADKM02000075.1"/>
</dbReference>
<dbReference type="EMBL" id="ADKM02000075">
    <property type="protein sequence ID" value="EGC03110.1"/>
    <property type="molecule type" value="Genomic_DNA"/>
</dbReference>
<reference evidence="2 3" key="1">
    <citation type="submission" date="2011-02" db="EMBL/GenBank/DDBJ databases">
        <authorList>
            <person name="Nelson K.E."/>
            <person name="Sutton G."/>
            <person name="Torralba M."/>
            <person name="Durkin S."/>
            <person name="Harkins D."/>
            <person name="Montgomery R."/>
            <person name="Ziemer C."/>
            <person name="Klaassens E."/>
            <person name="Ocuiv P."/>
            <person name="Morrison M."/>
        </authorList>
    </citation>
    <scope>NUCLEOTIDE SEQUENCE [LARGE SCALE GENOMIC DNA]</scope>
    <source>
        <strain evidence="2 3">8</strain>
    </source>
</reference>
<evidence type="ECO:0000256" key="1">
    <source>
        <dbReference type="SAM" id="SignalP"/>
    </source>
</evidence>
<feature type="chain" id="PRO_5039064765" evidence="1">
    <location>
        <begin position="22"/>
        <end position="142"/>
    </location>
</feature>
<dbReference type="STRING" id="246199.CUS_6858"/>
<dbReference type="PROSITE" id="PS51257">
    <property type="entry name" value="PROKAR_LIPOPROTEIN"/>
    <property type="match status" value="1"/>
</dbReference>
<accession>E9SC41</accession>
<evidence type="ECO:0000313" key="3">
    <source>
        <dbReference type="Proteomes" id="UP000004259"/>
    </source>
</evidence>
<proteinExistence type="predicted"/>
<evidence type="ECO:0000313" key="2">
    <source>
        <dbReference type="EMBL" id="EGC03110.1"/>
    </source>
</evidence>
<keyword evidence="2" id="KW-0449">Lipoprotein</keyword>
<keyword evidence="3" id="KW-1185">Reference proteome</keyword>
<organism evidence="2 3">
    <name type="scientific">Ruminococcus albus 8</name>
    <dbReference type="NCBI Taxonomy" id="246199"/>
    <lineage>
        <taxon>Bacteria</taxon>
        <taxon>Bacillati</taxon>
        <taxon>Bacillota</taxon>
        <taxon>Clostridia</taxon>
        <taxon>Eubacteriales</taxon>
        <taxon>Oscillospiraceae</taxon>
        <taxon>Ruminococcus</taxon>
    </lineage>
</organism>
<gene>
    <name evidence="2" type="ORF">CUS_6858</name>
</gene>
<dbReference type="AlphaFoldDB" id="E9SC41"/>
<sequence>MKKTKLFAVITAAVMSVAVFAGCGEEDVLAIPKDGTYKPTGGMAIFKTNDKSKIVLKGNKADMPDLFWEGYGHYYGTLADWDSVVKRESGKTWYWQAPIKTEFYDVYLDEYVEKTLGGVRPVGLASRNGKQLLFLGVVYTHK</sequence>
<protein>
    <submittedName>
        <fullName evidence="2">Putative lipoprotein</fullName>
    </submittedName>
</protein>
<dbReference type="Proteomes" id="UP000004259">
    <property type="component" value="Unassembled WGS sequence"/>
</dbReference>
<comment type="caution">
    <text evidence="2">The sequence shown here is derived from an EMBL/GenBank/DDBJ whole genome shotgun (WGS) entry which is preliminary data.</text>
</comment>
<name>E9SC41_RUMAL</name>
<keyword evidence="1" id="KW-0732">Signal</keyword>
<feature type="signal peptide" evidence="1">
    <location>
        <begin position="1"/>
        <end position="21"/>
    </location>
</feature>